<protein>
    <recommendedName>
        <fullName evidence="3">Phospholipid/glycerol acyltransferase domain-containing protein</fullName>
    </recommendedName>
</protein>
<gene>
    <name evidence="4" type="ORF">GCM10009855_24380</name>
</gene>
<dbReference type="InterPro" id="IPR002123">
    <property type="entry name" value="Plipid/glycerol_acylTrfase"/>
</dbReference>
<evidence type="ECO:0000259" key="3">
    <source>
        <dbReference type="SMART" id="SM00563"/>
    </source>
</evidence>
<evidence type="ECO:0000256" key="1">
    <source>
        <dbReference type="ARBA" id="ARBA00022679"/>
    </source>
</evidence>
<reference evidence="5" key="1">
    <citation type="journal article" date="2019" name="Int. J. Syst. Evol. Microbiol.">
        <title>The Global Catalogue of Microorganisms (GCM) 10K type strain sequencing project: providing services to taxonomists for standard genome sequencing and annotation.</title>
        <authorList>
            <consortium name="The Broad Institute Genomics Platform"/>
            <consortium name="The Broad Institute Genome Sequencing Center for Infectious Disease"/>
            <person name="Wu L."/>
            <person name="Ma J."/>
        </authorList>
    </citation>
    <scope>NUCLEOTIDE SEQUENCE [LARGE SCALE GENOMIC DNA]</scope>
    <source>
        <strain evidence="5">JCM 16227</strain>
    </source>
</reference>
<comment type="caution">
    <text evidence="4">The sequence shown here is derived from an EMBL/GenBank/DDBJ whole genome shotgun (WGS) entry which is preliminary data.</text>
</comment>
<keyword evidence="5" id="KW-1185">Reference proteome</keyword>
<dbReference type="RefSeq" id="WP_062367716.1">
    <property type="nucleotide sequence ID" value="NZ_BAAARB010000012.1"/>
</dbReference>
<evidence type="ECO:0000313" key="5">
    <source>
        <dbReference type="Proteomes" id="UP001501170"/>
    </source>
</evidence>
<dbReference type="EMBL" id="BAAARB010000012">
    <property type="protein sequence ID" value="GAA2383343.1"/>
    <property type="molecule type" value="Genomic_DNA"/>
</dbReference>
<evidence type="ECO:0000313" key="4">
    <source>
        <dbReference type="EMBL" id="GAA2383343.1"/>
    </source>
</evidence>
<accession>A0ABP5ULD3</accession>
<proteinExistence type="predicted"/>
<organism evidence="4 5">
    <name type="scientific">Gordonia cholesterolivorans</name>
    <dbReference type="NCBI Taxonomy" id="559625"/>
    <lineage>
        <taxon>Bacteria</taxon>
        <taxon>Bacillati</taxon>
        <taxon>Actinomycetota</taxon>
        <taxon>Actinomycetes</taxon>
        <taxon>Mycobacteriales</taxon>
        <taxon>Gordoniaceae</taxon>
        <taxon>Gordonia</taxon>
    </lineage>
</organism>
<dbReference type="SMART" id="SM00563">
    <property type="entry name" value="PlsC"/>
    <property type="match status" value="1"/>
</dbReference>
<keyword evidence="1" id="KW-0808">Transferase</keyword>
<feature type="domain" description="Phospholipid/glycerol acyltransferase" evidence="3">
    <location>
        <begin position="61"/>
        <end position="211"/>
    </location>
</feature>
<keyword evidence="2" id="KW-0012">Acyltransferase</keyword>
<dbReference type="Proteomes" id="UP001501170">
    <property type="component" value="Unassembled WGS sequence"/>
</dbReference>
<dbReference type="SUPFAM" id="SSF69593">
    <property type="entry name" value="Glycerol-3-phosphate (1)-acyltransferase"/>
    <property type="match status" value="1"/>
</dbReference>
<sequence length="245" mass="26986">MDVTLENADEVYRYYSDHRQTRMKALAMYGVLAARHRPRVRFEDDARDRLRAVVGRNEVPLVIAANHVRQTDPFILAASGFLSPLRPRIGRMRVLAKDELFDDPDRRRKIDDLGGIPVFRQKDHGLRAAATAGKQMMDVCIERMGRGDSIAIFPEGTCNEEDPRLLQKVSSGVGHIASGALKKGSRPWLVCAGIAYPDQDRPVVVFSVPIALDAVAPATPAQTTRLVAAELQRAVTAAHASLQIG</sequence>
<dbReference type="PANTHER" id="PTHR10434:SF11">
    <property type="entry name" value="1-ACYL-SN-GLYCEROL-3-PHOSPHATE ACYLTRANSFERASE"/>
    <property type="match status" value="1"/>
</dbReference>
<dbReference type="Pfam" id="PF01553">
    <property type="entry name" value="Acyltransferase"/>
    <property type="match status" value="1"/>
</dbReference>
<evidence type="ECO:0000256" key="2">
    <source>
        <dbReference type="ARBA" id="ARBA00023315"/>
    </source>
</evidence>
<name>A0ABP5ULD3_9ACTN</name>
<dbReference type="PANTHER" id="PTHR10434">
    <property type="entry name" value="1-ACYL-SN-GLYCEROL-3-PHOSPHATE ACYLTRANSFERASE"/>
    <property type="match status" value="1"/>
</dbReference>